<dbReference type="Gene3D" id="3.40.1190.20">
    <property type="match status" value="1"/>
</dbReference>
<dbReference type="NCBIfam" id="TIGR00125">
    <property type="entry name" value="cyt_tran_rel"/>
    <property type="match status" value="1"/>
</dbReference>
<keyword evidence="5" id="KW-0511">Multifunctional enzyme</keyword>
<dbReference type="GO" id="GO:0016301">
    <property type="term" value="F:kinase activity"/>
    <property type="evidence" value="ECO:0007669"/>
    <property type="project" value="UniProtKB-KW"/>
</dbReference>
<comment type="function">
    <text evidence="2">Catalyzes the ADP transfer from ATP to D-glycero-beta-D-manno-heptose 1-phosphate, yielding ADP-D-glycero-beta-D-manno-heptose.</text>
</comment>
<dbReference type="EMBL" id="JBBLXS010000160">
    <property type="protein sequence ID" value="MEK0185891.1"/>
    <property type="molecule type" value="Genomic_DNA"/>
</dbReference>
<keyword evidence="6" id="KW-0119">Carbohydrate metabolism</keyword>
<dbReference type="RefSeq" id="WP_340541525.1">
    <property type="nucleotide sequence ID" value="NZ_JBBLXS010000160.1"/>
</dbReference>
<dbReference type="CDD" id="cd01172">
    <property type="entry name" value="RfaE_like"/>
    <property type="match status" value="1"/>
</dbReference>
<dbReference type="Pfam" id="PF01467">
    <property type="entry name" value="CTP_transf_like"/>
    <property type="match status" value="1"/>
</dbReference>
<comment type="function">
    <text evidence="1">Catalyzes the phosphorylation of D-glycero-D-manno-heptose 7-phosphate at the C-1 position to selectively form D-glycero-beta-D-manno-heptose-1,7-bisphosphate.</text>
</comment>
<dbReference type="Proteomes" id="UP001384579">
    <property type="component" value="Unassembled WGS sequence"/>
</dbReference>
<comment type="caution">
    <text evidence="9">The sequence shown here is derived from an EMBL/GenBank/DDBJ whole genome shotgun (WGS) entry which is preliminary data.</text>
</comment>
<evidence type="ECO:0000256" key="1">
    <source>
        <dbReference type="ARBA" id="ARBA00002319"/>
    </source>
</evidence>
<evidence type="ECO:0000313" key="9">
    <source>
        <dbReference type="EMBL" id="MEK0185891.1"/>
    </source>
</evidence>
<dbReference type="PANTHER" id="PTHR46969:SF1">
    <property type="entry name" value="BIFUNCTIONAL PROTEIN HLDE"/>
    <property type="match status" value="1"/>
</dbReference>
<evidence type="ECO:0000313" key="10">
    <source>
        <dbReference type="Proteomes" id="UP001384579"/>
    </source>
</evidence>
<gene>
    <name evidence="9" type="ORF">WMG39_13695</name>
</gene>
<feature type="domain" description="Cytidyltransferase-like" evidence="8">
    <location>
        <begin position="32"/>
        <end position="146"/>
    </location>
</feature>
<evidence type="ECO:0000256" key="2">
    <source>
        <dbReference type="ARBA" id="ARBA00003753"/>
    </source>
</evidence>
<evidence type="ECO:0000256" key="4">
    <source>
        <dbReference type="ARBA" id="ARBA00022777"/>
    </source>
</evidence>
<evidence type="ECO:0000259" key="8">
    <source>
        <dbReference type="Pfam" id="PF01467"/>
    </source>
</evidence>
<keyword evidence="10" id="KW-1185">Reference proteome</keyword>
<feature type="domain" description="Carbohydrate kinase PfkB" evidence="7">
    <location>
        <begin position="227"/>
        <end position="501"/>
    </location>
</feature>
<dbReference type="InterPro" id="IPR029056">
    <property type="entry name" value="Ribokinase-like"/>
</dbReference>
<evidence type="ECO:0000256" key="6">
    <source>
        <dbReference type="ARBA" id="ARBA00023277"/>
    </source>
</evidence>
<keyword evidence="4 9" id="KW-0418">Kinase</keyword>
<dbReference type="Gene3D" id="3.40.50.620">
    <property type="entry name" value="HUPs"/>
    <property type="match status" value="1"/>
</dbReference>
<proteinExistence type="predicted"/>
<dbReference type="SUPFAM" id="SSF52374">
    <property type="entry name" value="Nucleotidylyl transferase"/>
    <property type="match status" value="1"/>
</dbReference>
<protein>
    <submittedName>
        <fullName evidence="9">PfkB family carbohydrate kinase</fullName>
    </submittedName>
</protein>
<evidence type="ECO:0000259" key="7">
    <source>
        <dbReference type="Pfam" id="PF00294"/>
    </source>
</evidence>
<name>A0ABU8YNC3_9CYAN</name>
<reference evidence="9 10" key="1">
    <citation type="journal article" date="2020" name="Harmful Algae">
        <title>Molecular and morphological characterization of a novel dihydroanatoxin-a producing Microcoleus species (cyanobacteria) from the Russian River, California, USA.</title>
        <authorList>
            <person name="Conklin K.Y."/>
            <person name="Stancheva R."/>
            <person name="Otten T.G."/>
            <person name="Fadness R."/>
            <person name="Boyer G.L."/>
            <person name="Read B."/>
            <person name="Zhang X."/>
            <person name="Sheath R.G."/>
        </authorList>
    </citation>
    <scope>NUCLEOTIDE SEQUENCE [LARGE SCALE GENOMIC DNA]</scope>
    <source>
        <strain evidence="9 10">PTRS2</strain>
    </source>
</reference>
<dbReference type="SUPFAM" id="SSF53613">
    <property type="entry name" value="Ribokinase-like"/>
    <property type="match status" value="1"/>
</dbReference>
<evidence type="ECO:0000256" key="5">
    <source>
        <dbReference type="ARBA" id="ARBA00023268"/>
    </source>
</evidence>
<accession>A0ABU8YNC3</accession>
<keyword evidence="3" id="KW-0808">Transferase</keyword>
<dbReference type="Pfam" id="PF00294">
    <property type="entry name" value="PfkB"/>
    <property type="match status" value="1"/>
</dbReference>
<dbReference type="CDD" id="cd02172">
    <property type="entry name" value="RfaE_N"/>
    <property type="match status" value="1"/>
</dbReference>
<dbReference type="InterPro" id="IPR004821">
    <property type="entry name" value="Cyt_trans-like"/>
</dbReference>
<dbReference type="InterPro" id="IPR011611">
    <property type="entry name" value="PfkB_dom"/>
</dbReference>
<dbReference type="InterPro" id="IPR014729">
    <property type="entry name" value="Rossmann-like_a/b/a_fold"/>
</dbReference>
<evidence type="ECO:0000256" key="3">
    <source>
        <dbReference type="ARBA" id="ARBA00022679"/>
    </source>
</evidence>
<dbReference type="InterPro" id="IPR011913">
    <property type="entry name" value="RfaE_dom_I"/>
</dbReference>
<sequence>MLTKNTEKYLDFETCKQVLAKVREQNRKIVLCHGVFDLLHPGHIAHLQEAKALGDVLVVSITAAHYVNRGPGRPVFSDDLRLYSIASLACVDYVLLAPVATALDVLDRVQPNFYCKGHEYADHSQDVTKNIDREADRVQAYGGEIRYTGEIVFSSTKLLNNYTDVLPPHIKSYAIQLSQQYPFEAIRKGVDAMQKLKVLVLGDVIIDEFVHCTVQGLTSKGRVISTRFLKKEQHLGGSLAIARHIASFVDSVTVAGVVGNEPDIHSLILNNINGGIRLDLQYENGAATVTKRRYIERQGMRDNYSKLFSINELQEEGPAPSQRQNLLDRLRKTIRDYDLVVVADYGHGLLDAELMDLVQSESPFLALNCQTNSANYGYNLITKYRRADVFCLDEQELRLAFSSRYGDHNYLLKGLFQHLDAHQGWLTLGSSGALGMNAKGEEDVSPAMTLAVKDTIGAGDAFFALASLSAKLELPIAVGSLLGNLAGAIAANTLGNAEPVEKARLLKFATTVLKV</sequence>
<dbReference type="PANTHER" id="PTHR46969">
    <property type="entry name" value="BIFUNCTIONAL PROTEIN HLDE"/>
    <property type="match status" value="1"/>
</dbReference>
<organism evidence="9 10">
    <name type="scientific">Microcoleus anatoxicus PTRS2</name>
    <dbReference type="NCBI Taxonomy" id="2705321"/>
    <lineage>
        <taxon>Bacteria</taxon>
        <taxon>Bacillati</taxon>
        <taxon>Cyanobacteriota</taxon>
        <taxon>Cyanophyceae</taxon>
        <taxon>Oscillatoriophycideae</taxon>
        <taxon>Oscillatoriales</taxon>
        <taxon>Microcoleaceae</taxon>
        <taxon>Microcoleus</taxon>
        <taxon>Microcoleus anatoxicus</taxon>
    </lineage>
</organism>